<dbReference type="AlphaFoldDB" id="A0A2B7XUJ4"/>
<accession>A0A2B7XUJ4</accession>
<keyword evidence="3" id="KW-1185">Reference proteome</keyword>
<evidence type="ECO:0000256" key="1">
    <source>
        <dbReference type="SAM" id="MobiDB-lite"/>
    </source>
</evidence>
<comment type="caution">
    <text evidence="2">The sequence shown here is derived from an EMBL/GenBank/DDBJ whole genome shotgun (WGS) entry which is preliminary data.</text>
</comment>
<dbReference type="Proteomes" id="UP000223968">
    <property type="component" value="Unassembled WGS sequence"/>
</dbReference>
<evidence type="ECO:0000313" key="3">
    <source>
        <dbReference type="Proteomes" id="UP000223968"/>
    </source>
</evidence>
<dbReference type="EMBL" id="PDNB01000055">
    <property type="protein sequence ID" value="PGH12639.1"/>
    <property type="molecule type" value="Genomic_DNA"/>
</dbReference>
<sequence length="109" mass="11640">MEQIREVTTLETPINPNLSRELQLLAATPRWQRPDSATISALLNGAVAHKDVELLADAVQVLADKWDGAVDFWEFDTATAAKYFQGGGEGGEGAGRQVDGRERGSASAG</sequence>
<gene>
    <name evidence="2" type="ORF">AJ79_04137</name>
</gene>
<organism evidence="2 3">
    <name type="scientific">Helicocarpus griseus UAMH5409</name>
    <dbReference type="NCBI Taxonomy" id="1447875"/>
    <lineage>
        <taxon>Eukaryota</taxon>
        <taxon>Fungi</taxon>
        <taxon>Dikarya</taxon>
        <taxon>Ascomycota</taxon>
        <taxon>Pezizomycotina</taxon>
        <taxon>Eurotiomycetes</taxon>
        <taxon>Eurotiomycetidae</taxon>
        <taxon>Onygenales</taxon>
        <taxon>Ajellomycetaceae</taxon>
        <taxon>Helicocarpus</taxon>
    </lineage>
</organism>
<feature type="compositionally biased region" description="Gly residues" evidence="1">
    <location>
        <begin position="85"/>
        <end position="94"/>
    </location>
</feature>
<feature type="compositionally biased region" description="Basic and acidic residues" evidence="1">
    <location>
        <begin position="98"/>
        <end position="109"/>
    </location>
</feature>
<name>A0A2B7XUJ4_9EURO</name>
<feature type="region of interest" description="Disordered" evidence="1">
    <location>
        <begin position="85"/>
        <end position="109"/>
    </location>
</feature>
<proteinExistence type="predicted"/>
<evidence type="ECO:0000313" key="2">
    <source>
        <dbReference type="EMBL" id="PGH12639.1"/>
    </source>
</evidence>
<protein>
    <submittedName>
        <fullName evidence="2">Uncharacterized protein</fullName>
    </submittedName>
</protein>
<reference evidence="2 3" key="1">
    <citation type="submission" date="2017-10" db="EMBL/GenBank/DDBJ databases">
        <title>Comparative genomics in systemic dimorphic fungi from Ajellomycetaceae.</title>
        <authorList>
            <person name="Munoz J.F."/>
            <person name="Mcewen J.G."/>
            <person name="Clay O.K."/>
            <person name="Cuomo C.A."/>
        </authorList>
    </citation>
    <scope>NUCLEOTIDE SEQUENCE [LARGE SCALE GENOMIC DNA]</scope>
    <source>
        <strain evidence="2 3">UAMH5409</strain>
    </source>
</reference>